<keyword evidence="2" id="KW-1185">Reference proteome</keyword>
<dbReference type="InterPro" id="IPR030807">
    <property type="entry name" value="Methyltran_NanM"/>
</dbReference>
<gene>
    <name evidence="1" type="ORF">F3168_09615</name>
</gene>
<dbReference type="RefSeq" id="WP_152577973.1">
    <property type="nucleotide sequence ID" value="NZ_JAATJI010000002.1"/>
</dbReference>
<dbReference type="InterPro" id="IPR029063">
    <property type="entry name" value="SAM-dependent_MTases_sf"/>
</dbReference>
<proteinExistence type="predicted"/>
<dbReference type="OrthoDB" id="9766840at2"/>
<keyword evidence="1" id="KW-0808">Transferase</keyword>
<protein>
    <submittedName>
        <fullName evidence="1">Putative sugar O-methyltransferase</fullName>
        <ecNumber evidence="1">2.1.1.-</ecNumber>
    </submittedName>
</protein>
<name>A0A7C9GVG4_9SPHN</name>
<dbReference type="EC" id="2.1.1.-" evidence="1"/>
<accession>A0A7C9GVG4</accession>
<reference evidence="1 2" key="1">
    <citation type="submission" date="2019-09" db="EMBL/GenBank/DDBJ databases">
        <title>Polymorphobacter sp. isolated from a lake in China.</title>
        <authorList>
            <person name="Liu Z."/>
        </authorList>
    </citation>
    <scope>NUCLEOTIDE SEQUENCE [LARGE SCALE GENOMIC DNA]</scope>
    <source>
        <strain evidence="1 2">D40P</strain>
    </source>
</reference>
<dbReference type="Proteomes" id="UP000481327">
    <property type="component" value="Unassembled WGS sequence"/>
</dbReference>
<dbReference type="GO" id="GO:0032259">
    <property type="term" value="P:methylation"/>
    <property type="evidence" value="ECO:0007669"/>
    <property type="project" value="UniProtKB-KW"/>
</dbReference>
<evidence type="ECO:0000313" key="2">
    <source>
        <dbReference type="Proteomes" id="UP000481327"/>
    </source>
</evidence>
<organism evidence="1 2">
    <name type="scientific">Sandarakinorhabdus fusca</name>
    <dbReference type="NCBI Taxonomy" id="1439888"/>
    <lineage>
        <taxon>Bacteria</taxon>
        <taxon>Pseudomonadati</taxon>
        <taxon>Pseudomonadota</taxon>
        <taxon>Alphaproteobacteria</taxon>
        <taxon>Sphingomonadales</taxon>
        <taxon>Sphingosinicellaceae</taxon>
        <taxon>Sandarakinorhabdus</taxon>
    </lineage>
</organism>
<keyword evidence="1" id="KW-0489">Methyltransferase</keyword>
<sequence length="346" mass="40065">MTPQRSNPDTMRQDLGIMFAALAAGPEVYQPSKFWEQLNEQNVAQLEARGLGNFKRTLAQNYFTWVVGVRSPLFQHLAAAMTASDWRRVMWGLPMFSRESDLGLRRFYENQIFTRMVWIVAERVDRLNVMKSLQEPAFGNPFRIFFEGRLISQDLANSVIEMYAILEAHMPAPNDAFTVCEIGAGYGRNCFVFRSFFKHCKYIIADIPPALYVSQAYISEVLPDAKVMQFREFSDFSEIAADFAEADVVFLLPHQAALLPKKSVNYFVNISSFHEMNFAQVAHYFDMVDELTSGNFYLKQWTSFFNARDKMTISASDYKYKNSWHRIYDRTPSTHPSFFEALFKIN</sequence>
<comment type="caution">
    <text evidence="1">The sequence shown here is derived from an EMBL/GenBank/DDBJ whole genome shotgun (WGS) entry which is preliminary data.</text>
</comment>
<dbReference type="AlphaFoldDB" id="A0A7C9GVG4"/>
<evidence type="ECO:0000313" key="1">
    <source>
        <dbReference type="EMBL" id="MQT17518.1"/>
    </source>
</evidence>
<dbReference type="SUPFAM" id="SSF53335">
    <property type="entry name" value="S-adenosyl-L-methionine-dependent methyltransferases"/>
    <property type="match status" value="1"/>
</dbReference>
<dbReference type="NCBIfam" id="TIGR04371">
    <property type="entry name" value="methyltran_NanM"/>
    <property type="match status" value="1"/>
</dbReference>
<dbReference type="EMBL" id="WIOL01000003">
    <property type="protein sequence ID" value="MQT17518.1"/>
    <property type="molecule type" value="Genomic_DNA"/>
</dbReference>
<dbReference type="GO" id="GO:0008168">
    <property type="term" value="F:methyltransferase activity"/>
    <property type="evidence" value="ECO:0007669"/>
    <property type="project" value="UniProtKB-KW"/>
</dbReference>